<evidence type="ECO:0000259" key="1">
    <source>
        <dbReference type="SMART" id="SM00507"/>
    </source>
</evidence>
<sequence length="269" mass="31846">MIKIEKDITKVPLSLRIPITVNFTDGKIPRPPRTTHTRRLELIRKGKYVDKPLYNNRYKIKDIKEALNNIYNGKCAFCEWKVEQYHVEHYRPKTTYYWLAYSWDNLLYSCSSCNQYKGVNFKLNGTSATFAFSYKNLKLINQSSSNYDAIEIPMMVNPEVTEPLGNIQFEENGIIKSNDPRFSYTIEYCKIDRIPLNDERRSILNSFRNDIRAILNEKSTLPHIVRTKIYTIVQKFVRDSQDKKNQFLAFRRYAITQGWLNKIIKELTQ</sequence>
<keyword evidence="3" id="KW-1185">Reference proteome</keyword>
<dbReference type="AlphaFoldDB" id="A0A916DQA5"/>
<dbReference type="RefSeq" id="WP_264791899.1">
    <property type="nucleotide sequence ID" value="NZ_AP026867.1"/>
</dbReference>
<dbReference type="GO" id="GO:0004519">
    <property type="term" value="F:endonuclease activity"/>
    <property type="evidence" value="ECO:0007669"/>
    <property type="project" value="InterPro"/>
</dbReference>
<dbReference type="InterPro" id="IPR003615">
    <property type="entry name" value="HNH_nuc"/>
</dbReference>
<dbReference type="CDD" id="cd00085">
    <property type="entry name" value="HNHc"/>
    <property type="match status" value="1"/>
</dbReference>
<dbReference type="EMBL" id="AP026867">
    <property type="protein sequence ID" value="BDS10611.1"/>
    <property type="molecule type" value="Genomic_DNA"/>
</dbReference>
<evidence type="ECO:0000313" key="3">
    <source>
        <dbReference type="Proteomes" id="UP001060919"/>
    </source>
</evidence>
<dbReference type="Gene3D" id="1.10.30.50">
    <property type="match status" value="1"/>
</dbReference>
<protein>
    <recommendedName>
        <fullName evidence="1">HNH nuclease domain-containing protein</fullName>
    </recommendedName>
</protein>
<evidence type="ECO:0000313" key="2">
    <source>
        <dbReference type="EMBL" id="BDS10611.1"/>
    </source>
</evidence>
<organism evidence="2 3">
    <name type="scientific">Aureispira anguillae</name>
    <dbReference type="NCBI Taxonomy" id="2864201"/>
    <lineage>
        <taxon>Bacteria</taxon>
        <taxon>Pseudomonadati</taxon>
        <taxon>Bacteroidota</taxon>
        <taxon>Saprospiria</taxon>
        <taxon>Saprospirales</taxon>
        <taxon>Saprospiraceae</taxon>
        <taxon>Aureispira</taxon>
    </lineage>
</organism>
<dbReference type="KEGG" id="aup:AsAng_0013190"/>
<reference evidence="2" key="1">
    <citation type="submission" date="2022-09" db="EMBL/GenBank/DDBJ databases">
        <title>Aureispira anguillicida sp. nov., isolated from Leptocephalus of Japanese eel Anguilla japonica.</title>
        <authorList>
            <person name="Yuasa K."/>
            <person name="Mekata T."/>
            <person name="Ikunari K."/>
        </authorList>
    </citation>
    <scope>NUCLEOTIDE SEQUENCE</scope>
    <source>
        <strain evidence="2">EL160426</strain>
    </source>
</reference>
<gene>
    <name evidence="2" type="ORF">AsAng_0013190</name>
</gene>
<dbReference type="GO" id="GO:0008270">
    <property type="term" value="F:zinc ion binding"/>
    <property type="evidence" value="ECO:0007669"/>
    <property type="project" value="InterPro"/>
</dbReference>
<dbReference type="Proteomes" id="UP001060919">
    <property type="component" value="Chromosome"/>
</dbReference>
<dbReference type="GO" id="GO:0003676">
    <property type="term" value="F:nucleic acid binding"/>
    <property type="evidence" value="ECO:0007669"/>
    <property type="project" value="InterPro"/>
</dbReference>
<feature type="domain" description="HNH nuclease" evidence="1">
    <location>
        <begin position="62"/>
        <end position="115"/>
    </location>
</feature>
<dbReference type="SMART" id="SM00507">
    <property type="entry name" value="HNHc"/>
    <property type="match status" value="1"/>
</dbReference>
<accession>A0A916DQA5</accession>
<name>A0A916DQA5_9BACT</name>
<dbReference type="InterPro" id="IPR002711">
    <property type="entry name" value="HNH"/>
</dbReference>
<proteinExistence type="predicted"/>
<dbReference type="Pfam" id="PF01844">
    <property type="entry name" value="HNH"/>
    <property type="match status" value="1"/>
</dbReference>